<reference evidence="1 2" key="1">
    <citation type="submission" date="2019-02" db="EMBL/GenBank/DDBJ databases">
        <authorList>
            <person name="Lehtovirta-Morley E L."/>
        </authorList>
    </citation>
    <scope>NUCLEOTIDE SEQUENCE [LARGE SCALE GENOMIC DNA]</scope>
    <source>
        <strain evidence="1">NFRAN1</strain>
    </source>
</reference>
<proteinExistence type="predicted"/>
<evidence type="ECO:0000313" key="2">
    <source>
        <dbReference type="Proteomes" id="UP000294299"/>
    </source>
</evidence>
<dbReference type="KEGG" id="nfn:NFRAN_2165"/>
<dbReference type="GeneID" id="39421413"/>
<dbReference type="Proteomes" id="UP000294299">
    <property type="component" value="Chromosome NFRAN"/>
</dbReference>
<organism evidence="1 2">
    <name type="scientific">Candidatus Nitrosocosmicus franklandianus</name>
    <dbReference type="NCBI Taxonomy" id="1798806"/>
    <lineage>
        <taxon>Archaea</taxon>
        <taxon>Nitrososphaerota</taxon>
        <taxon>Nitrososphaeria</taxon>
        <taxon>Nitrososphaerales</taxon>
        <taxon>Nitrososphaeraceae</taxon>
        <taxon>Candidatus Nitrosocosmicus</taxon>
    </lineage>
</organism>
<dbReference type="EMBL" id="LR216287">
    <property type="protein sequence ID" value="VFJ14487.1"/>
    <property type="molecule type" value="Genomic_DNA"/>
</dbReference>
<name>A0A484IED2_9ARCH</name>
<keyword evidence="2" id="KW-1185">Reference proteome</keyword>
<accession>A0A484IED2</accession>
<evidence type="ECO:0000313" key="1">
    <source>
        <dbReference type="EMBL" id="VFJ14487.1"/>
    </source>
</evidence>
<protein>
    <submittedName>
        <fullName evidence="1">Uncharacterized protein</fullName>
    </submittedName>
</protein>
<gene>
    <name evidence="1" type="ORF">NFRAN_2165</name>
</gene>
<dbReference type="RefSeq" id="WP_134484677.1">
    <property type="nucleotide sequence ID" value="NZ_LR216287.1"/>
</dbReference>
<sequence>MRMIDNIYENEDKLFRAVKQVAKSILVDKYVHGKIRIHLSRIILFGYYDWTEFKIKFLARMCRELEKETGMDCQSIEEILIDKIEPIGE</sequence>
<dbReference type="AlphaFoldDB" id="A0A484IED2"/>